<proteinExistence type="predicted"/>
<name>A0A483KAG7_9ENTR</name>
<sequence length="92" mass="9744">MDCRPDKALAAIRHKNEYPLCCWLPGGAALAGPTGSAVTGWTVGRIRRSRHPASCPTRGPTGLPEKINALFVPLSARRYARSPAPLSPSLPG</sequence>
<gene>
    <name evidence="1" type="ORF">ETE84_15635</name>
</gene>
<dbReference type="EMBL" id="SDCO01000008">
    <property type="protein sequence ID" value="TCX60773.1"/>
    <property type="molecule type" value="Genomic_DNA"/>
</dbReference>
<evidence type="ECO:0000313" key="1">
    <source>
        <dbReference type="EMBL" id="TCX60773.1"/>
    </source>
</evidence>
<comment type="caution">
    <text evidence="1">The sequence shown here is derived from an EMBL/GenBank/DDBJ whole genome shotgun (WGS) entry which is preliminary data.</text>
</comment>
<protein>
    <submittedName>
        <fullName evidence="1">Uncharacterized protein</fullName>
    </submittedName>
</protein>
<organism evidence="1">
    <name type="scientific">Klebsiella quasipneumoniae</name>
    <dbReference type="NCBI Taxonomy" id="1463165"/>
    <lineage>
        <taxon>Bacteria</taxon>
        <taxon>Pseudomonadati</taxon>
        <taxon>Pseudomonadota</taxon>
        <taxon>Gammaproteobacteria</taxon>
        <taxon>Enterobacterales</taxon>
        <taxon>Enterobacteriaceae</taxon>
        <taxon>Klebsiella/Raoultella group</taxon>
        <taxon>Klebsiella</taxon>
        <taxon>Klebsiella pneumoniae complex</taxon>
    </lineage>
</organism>
<dbReference type="AlphaFoldDB" id="A0A483KAG7"/>
<accession>A0A483KAG7</accession>
<reference evidence="1" key="1">
    <citation type="submission" date="2019-01" db="EMBL/GenBank/DDBJ databases">
        <authorList>
            <person name="Lista F."/>
            <person name="Anselmo A."/>
        </authorList>
    </citation>
    <scope>NUCLEOTIDE SEQUENCE</scope>
    <source>
        <strain evidence="1">8S</strain>
    </source>
</reference>